<dbReference type="InterPro" id="IPR003018">
    <property type="entry name" value="GAF"/>
</dbReference>
<dbReference type="Gene3D" id="1.10.8.60">
    <property type="match status" value="1"/>
</dbReference>
<evidence type="ECO:0000313" key="9">
    <source>
        <dbReference type="EMBL" id="SNB71361.1"/>
    </source>
</evidence>
<dbReference type="InterPro" id="IPR009057">
    <property type="entry name" value="Homeodomain-like_sf"/>
</dbReference>
<dbReference type="InterPro" id="IPR027417">
    <property type="entry name" value="P-loop_NTPase"/>
</dbReference>
<keyword evidence="1" id="KW-0547">Nucleotide-binding</keyword>
<dbReference type="PROSITE" id="PS00675">
    <property type="entry name" value="SIGMA54_INTERACT_1"/>
    <property type="match status" value="1"/>
</dbReference>
<dbReference type="InterPro" id="IPR058031">
    <property type="entry name" value="AAA_lid_NorR"/>
</dbReference>
<accession>A0A212RG62</accession>
<organism evidence="9 10">
    <name type="scientific">Arboricoccus pini</name>
    <dbReference type="NCBI Taxonomy" id="1963835"/>
    <lineage>
        <taxon>Bacteria</taxon>
        <taxon>Pseudomonadati</taxon>
        <taxon>Pseudomonadota</taxon>
        <taxon>Alphaproteobacteria</taxon>
        <taxon>Geminicoccales</taxon>
        <taxon>Geminicoccaceae</taxon>
        <taxon>Arboricoccus</taxon>
    </lineage>
</organism>
<dbReference type="SUPFAM" id="SSF55781">
    <property type="entry name" value="GAF domain-like"/>
    <property type="match status" value="1"/>
</dbReference>
<evidence type="ECO:0000256" key="6">
    <source>
        <dbReference type="ARBA" id="ARBA00023159"/>
    </source>
</evidence>
<evidence type="ECO:0000256" key="4">
    <source>
        <dbReference type="ARBA" id="ARBA00023015"/>
    </source>
</evidence>
<dbReference type="EMBL" id="FYEH01000008">
    <property type="protein sequence ID" value="SNB71361.1"/>
    <property type="molecule type" value="Genomic_DNA"/>
</dbReference>
<dbReference type="Pfam" id="PF25601">
    <property type="entry name" value="AAA_lid_14"/>
    <property type="match status" value="1"/>
</dbReference>
<dbReference type="GO" id="GO:0000160">
    <property type="term" value="P:phosphorelay signal transduction system"/>
    <property type="evidence" value="ECO:0007669"/>
    <property type="project" value="UniProtKB-KW"/>
</dbReference>
<dbReference type="FunFam" id="3.40.50.300:FF:000006">
    <property type="entry name" value="DNA-binding transcriptional regulator NtrC"/>
    <property type="match status" value="1"/>
</dbReference>
<dbReference type="CDD" id="cd00009">
    <property type="entry name" value="AAA"/>
    <property type="match status" value="1"/>
</dbReference>
<dbReference type="SMART" id="SM00382">
    <property type="entry name" value="AAA"/>
    <property type="match status" value="1"/>
</dbReference>
<dbReference type="SUPFAM" id="SSF52540">
    <property type="entry name" value="P-loop containing nucleoside triphosphate hydrolases"/>
    <property type="match status" value="1"/>
</dbReference>
<dbReference type="PROSITE" id="PS00688">
    <property type="entry name" value="SIGMA54_INTERACT_3"/>
    <property type="match status" value="1"/>
</dbReference>
<dbReference type="PANTHER" id="PTHR32071">
    <property type="entry name" value="TRANSCRIPTIONAL REGULATORY PROTEIN"/>
    <property type="match status" value="1"/>
</dbReference>
<dbReference type="InterPro" id="IPR029016">
    <property type="entry name" value="GAF-like_dom_sf"/>
</dbReference>
<proteinExistence type="predicted"/>
<keyword evidence="2" id="KW-0067">ATP-binding</keyword>
<dbReference type="GO" id="GO:0005524">
    <property type="term" value="F:ATP binding"/>
    <property type="evidence" value="ECO:0007669"/>
    <property type="project" value="UniProtKB-KW"/>
</dbReference>
<gene>
    <name evidence="9" type="ORF">SAMN07250955_108108</name>
</gene>
<keyword evidence="5" id="KW-0238">DNA-binding</keyword>
<dbReference type="Pfam" id="PF00158">
    <property type="entry name" value="Sigma54_activat"/>
    <property type="match status" value="1"/>
</dbReference>
<evidence type="ECO:0000256" key="7">
    <source>
        <dbReference type="ARBA" id="ARBA00023163"/>
    </source>
</evidence>
<dbReference type="InterPro" id="IPR002197">
    <property type="entry name" value="HTH_Fis"/>
</dbReference>
<dbReference type="Gene3D" id="3.40.50.300">
    <property type="entry name" value="P-loop containing nucleotide triphosphate hydrolases"/>
    <property type="match status" value="1"/>
</dbReference>
<dbReference type="AlphaFoldDB" id="A0A212RG62"/>
<dbReference type="GO" id="GO:0006355">
    <property type="term" value="P:regulation of DNA-templated transcription"/>
    <property type="evidence" value="ECO:0007669"/>
    <property type="project" value="InterPro"/>
</dbReference>
<dbReference type="SUPFAM" id="SSF46689">
    <property type="entry name" value="Homeodomain-like"/>
    <property type="match status" value="1"/>
</dbReference>
<dbReference type="Gene3D" id="1.10.10.60">
    <property type="entry name" value="Homeodomain-like"/>
    <property type="match status" value="1"/>
</dbReference>
<dbReference type="RefSeq" id="WP_088561895.1">
    <property type="nucleotide sequence ID" value="NZ_FYEH01000008.1"/>
</dbReference>
<feature type="domain" description="Sigma-54 factor interaction" evidence="8">
    <location>
        <begin position="348"/>
        <end position="578"/>
    </location>
</feature>
<dbReference type="InterPro" id="IPR025662">
    <property type="entry name" value="Sigma_54_int_dom_ATP-bd_1"/>
</dbReference>
<keyword evidence="3" id="KW-0902">Two-component regulatory system</keyword>
<sequence>MPNAPEAIVASGMSRALNPLDERATMHAWEDFLAGRDAPRIRAVVADSWRRSFAVGVDARGGGTPASVRDDDFWRVRVANRNLLAAASPVLAQAADMMTGTSAMMLLTCPKGIVLDQAGDRRVIEKGRDIQLEAGGNWSEDCAGTNGIGTALATRQPVLVHAAEHFREGIKSWSCAGAPVQDPIDGSILGVVDISGPQATFQRQNMALAIAIARQIERALEAQDERDRLRLLEACLDEVRGWSDDLVVLDRRGRIVHVRGFGEPGEPRLNAIDLSPGTRLLRDDATLEHADWMRHLPADVRPDWLRVLHVGDQLMGALIAVPQAKRSVPTKDTRLHEGDAARESFAAIIGESPAIVAMKSKAERLARHRAAVLIQGETGVGKELVARAVHGAHAPGQRPFVVVNCGAFTREMLASELFGYVKGAFTGAALEGRAGRFELAHGGTLCLDEIGELPLDLQPYLLRALEEGVVYRLGDHQPRRVDVRLIAVTNRHLPDEVEAGRFRRDLYYRISTTTITVPPLRERVGDVALLARHFNCCLAREHGVEPSHFGPAVLAAFESYDWPGNVRELRNVVHSLLLTRSSPDVDIQDIDLPSQRAQNAAAGDGLDLHALERERIEATLRQHAGLPITRLARLLGISRSTLYRKAKEYGITI</sequence>
<evidence type="ECO:0000313" key="10">
    <source>
        <dbReference type="Proteomes" id="UP000197065"/>
    </source>
</evidence>
<dbReference type="Proteomes" id="UP000197065">
    <property type="component" value="Unassembled WGS sequence"/>
</dbReference>
<name>A0A212RG62_9PROT</name>
<dbReference type="GO" id="GO:0043565">
    <property type="term" value="F:sequence-specific DNA binding"/>
    <property type="evidence" value="ECO:0007669"/>
    <property type="project" value="InterPro"/>
</dbReference>
<dbReference type="Gene3D" id="3.30.450.40">
    <property type="match status" value="1"/>
</dbReference>
<dbReference type="OrthoDB" id="9770562at2"/>
<dbReference type="PANTHER" id="PTHR32071:SF81">
    <property type="entry name" value="PROPIONATE CATABOLISM OPERON REGULATORY PROTEIN"/>
    <property type="match status" value="1"/>
</dbReference>
<dbReference type="InterPro" id="IPR002078">
    <property type="entry name" value="Sigma_54_int"/>
</dbReference>
<dbReference type="Pfam" id="PF01590">
    <property type="entry name" value="GAF"/>
    <property type="match status" value="1"/>
</dbReference>
<keyword evidence="6" id="KW-0010">Activator</keyword>
<evidence type="ECO:0000256" key="3">
    <source>
        <dbReference type="ARBA" id="ARBA00023012"/>
    </source>
</evidence>
<keyword evidence="7" id="KW-0804">Transcription</keyword>
<dbReference type="Pfam" id="PF02954">
    <property type="entry name" value="HTH_8"/>
    <property type="match status" value="1"/>
</dbReference>
<dbReference type="PROSITE" id="PS50045">
    <property type="entry name" value="SIGMA54_INTERACT_4"/>
    <property type="match status" value="1"/>
</dbReference>
<reference evidence="9 10" key="1">
    <citation type="submission" date="2017-06" db="EMBL/GenBank/DDBJ databases">
        <authorList>
            <person name="Kim H.J."/>
            <person name="Triplett B.A."/>
        </authorList>
    </citation>
    <scope>NUCLEOTIDE SEQUENCE [LARGE SCALE GENOMIC DNA]</scope>
    <source>
        <strain evidence="9 10">B29T1</strain>
    </source>
</reference>
<evidence type="ECO:0000256" key="5">
    <source>
        <dbReference type="ARBA" id="ARBA00023125"/>
    </source>
</evidence>
<protein>
    <submittedName>
        <fullName evidence="9">Transcriptional regulator of acetoin/glycerol metabolism</fullName>
    </submittedName>
</protein>
<evidence type="ECO:0000256" key="2">
    <source>
        <dbReference type="ARBA" id="ARBA00022840"/>
    </source>
</evidence>
<evidence type="ECO:0000259" key="8">
    <source>
        <dbReference type="PROSITE" id="PS50045"/>
    </source>
</evidence>
<dbReference type="InterPro" id="IPR025944">
    <property type="entry name" value="Sigma_54_int_dom_CS"/>
</dbReference>
<keyword evidence="10" id="KW-1185">Reference proteome</keyword>
<evidence type="ECO:0000256" key="1">
    <source>
        <dbReference type="ARBA" id="ARBA00022741"/>
    </source>
</evidence>
<keyword evidence="4" id="KW-0805">Transcription regulation</keyword>
<dbReference type="InterPro" id="IPR003593">
    <property type="entry name" value="AAA+_ATPase"/>
</dbReference>